<reference evidence="2" key="1">
    <citation type="journal article" date="2005" name="PLoS Biol.">
        <title>New insights into metabolic properties of marine bacteria encoding proteorhodopsins.</title>
        <authorList>
            <person name="Sabehi G."/>
            <person name="Loy A."/>
            <person name="Jung K.H."/>
            <person name="Partha R."/>
            <person name="Spudich J.L."/>
            <person name="Isaacson T."/>
            <person name="Hirschberg J."/>
            <person name="Wagner M."/>
            <person name="Beja O."/>
        </authorList>
    </citation>
    <scope>NUCLEOTIDE SEQUENCE</scope>
</reference>
<dbReference type="InterPro" id="IPR014710">
    <property type="entry name" value="RmlC-like_jellyroll"/>
</dbReference>
<dbReference type="CDD" id="cd00038">
    <property type="entry name" value="CAP_ED"/>
    <property type="match status" value="1"/>
</dbReference>
<protein>
    <recommendedName>
        <fullName evidence="1">Cyclic nucleotide-binding domain-containing protein</fullName>
    </recommendedName>
</protein>
<dbReference type="Pfam" id="PF00027">
    <property type="entry name" value="cNMP_binding"/>
    <property type="match status" value="1"/>
</dbReference>
<sequence length="117" mass="12400">MHDIPLPLIDPNNCAVRTVEAGRVIIAPGEPTSLLFRLQAGTAQSSDGSSHGAGDLLSLCEALALDTYESTVDAMTACELQVIPLQHLEAAIRRGGRLAWPLSRSIAAEITQRRLAG</sequence>
<dbReference type="InterPro" id="IPR000595">
    <property type="entry name" value="cNMP-bd_dom"/>
</dbReference>
<accession>Q4JMT9</accession>
<dbReference type="AlphaFoldDB" id="Q4JMT9"/>
<dbReference type="SUPFAM" id="SSF51206">
    <property type="entry name" value="cAMP-binding domain-like"/>
    <property type="match status" value="1"/>
</dbReference>
<dbReference type="EMBL" id="DQ068068">
    <property type="protein sequence ID" value="AAY87224.1"/>
    <property type="molecule type" value="Genomic_DNA"/>
</dbReference>
<organism evidence="2">
    <name type="scientific">uncultured bacterium BAC17H8</name>
    <dbReference type="NCBI Taxonomy" id="332980"/>
    <lineage>
        <taxon>Bacteria</taxon>
        <taxon>environmental samples</taxon>
    </lineage>
</organism>
<name>Q4JMT9_9BACT</name>
<dbReference type="Gene3D" id="2.60.120.10">
    <property type="entry name" value="Jelly Rolls"/>
    <property type="match status" value="1"/>
</dbReference>
<dbReference type="InterPro" id="IPR018490">
    <property type="entry name" value="cNMP-bd_dom_sf"/>
</dbReference>
<evidence type="ECO:0000259" key="1">
    <source>
        <dbReference type="Pfam" id="PF00027"/>
    </source>
</evidence>
<feature type="domain" description="Cyclic nucleotide-binding" evidence="1">
    <location>
        <begin position="17"/>
        <end position="93"/>
    </location>
</feature>
<evidence type="ECO:0000313" key="2">
    <source>
        <dbReference type="EMBL" id="AAY87224.1"/>
    </source>
</evidence>
<proteinExistence type="predicted"/>